<organism>
    <name type="scientific">Branchiostoma floridae</name>
    <name type="common">Florida lancelet</name>
    <name type="synonym">Amphioxus</name>
    <dbReference type="NCBI Taxonomy" id="7739"/>
    <lineage>
        <taxon>Eukaryota</taxon>
        <taxon>Metazoa</taxon>
        <taxon>Chordata</taxon>
        <taxon>Cephalochordata</taxon>
        <taxon>Leptocardii</taxon>
        <taxon>Amphioxiformes</taxon>
        <taxon>Branchiostomatidae</taxon>
        <taxon>Branchiostoma</taxon>
    </lineage>
</organism>
<evidence type="ECO:0000256" key="3">
    <source>
        <dbReference type="ARBA" id="ARBA00023136"/>
    </source>
</evidence>
<dbReference type="InterPro" id="IPR007110">
    <property type="entry name" value="Ig-like_dom"/>
</dbReference>
<evidence type="ECO:0000256" key="5">
    <source>
        <dbReference type="ARBA" id="ARBA00023180"/>
    </source>
</evidence>
<evidence type="ECO:0000259" key="9">
    <source>
        <dbReference type="PROSITE" id="PS50002"/>
    </source>
</evidence>
<evidence type="ECO:0000256" key="6">
    <source>
        <dbReference type="ARBA" id="ARBA00023319"/>
    </source>
</evidence>
<dbReference type="InterPro" id="IPR051275">
    <property type="entry name" value="Cell_adhesion_signaling"/>
</dbReference>
<gene>
    <name evidence="11" type="ORF">BRAFLDRAFT_93343</name>
</gene>
<keyword evidence="8" id="KW-0812">Transmembrane</keyword>
<dbReference type="eggNOG" id="KOG4475">
    <property type="taxonomic scope" value="Eukaryota"/>
</dbReference>
<feature type="domain" description="Ig-like" evidence="10">
    <location>
        <begin position="411"/>
        <end position="498"/>
    </location>
</feature>
<dbReference type="eggNOG" id="KOG2070">
    <property type="taxonomic scope" value="Eukaryota"/>
</dbReference>
<dbReference type="Pfam" id="PF14604">
    <property type="entry name" value="SH3_9"/>
    <property type="match status" value="2"/>
</dbReference>
<feature type="transmembrane region" description="Helical" evidence="8">
    <location>
        <begin position="1164"/>
        <end position="1188"/>
    </location>
</feature>
<dbReference type="PANTHER" id="PTHR11640">
    <property type="entry name" value="NEPHRIN"/>
    <property type="match status" value="1"/>
</dbReference>
<keyword evidence="5" id="KW-0325">Glycoprotein</keyword>
<dbReference type="InParanoid" id="C3YKC9"/>
<keyword evidence="6" id="KW-0393">Immunoglobulin domain</keyword>
<dbReference type="PANTHER" id="PTHR11640:SF164">
    <property type="entry name" value="MAM DOMAIN-CONTAINING GLYCOSYLPHOSPHATIDYLINOSITOL ANCHOR PROTEIN 1"/>
    <property type="match status" value="1"/>
</dbReference>
<reference evidence="11" key="1">
    <citation type="journal article" date="2008" name="Nature">
        <title>The amphioxus genome and the evolution of the chordate karyotype.</title>
        <authorList>
            <consortium name="US DOE Joint Genome Institute (JGI-PGF)"/>
            <person name="Putnam N.H."/>
            <person name="Butts T."/>
            <person name="Ferrier D.E.K."/>
            <person name="Furlong R.F."/>
            <person name="Hellsten U."/>
            <person name="Kawashima T."/>
            <person name="Robinson-Rechavi M."/>
            <person name="Shoguchi E."/>
            <person name="Terry A."/>
            <person name="Yu J.-K."/>
            <person name="Benito-Gutierrez E.L."/>
            <person name="Dubchak I."/>
            <person name="Garcia-Fernandez J."/>
            <person name="Gibson-Brown J.J."/>
            <person name="Grigoriev I.V."/>
            <person name="Horton A.C."/>
            <person name="de Jong P.J."/>
            <person name="Jurka J."/>
            <person name="Kapitonov V.V."/>
            <person name="Kohara Y."/>
            <person name="Kuroki Y."/>
            <person name="Lindquist E."/>
            <person name="Lucas S."/>
            <person name="Osoegawa K."/>
            <person name="Pennacchio L.A."/>
            <person name="Salamov A.A."/>
            <person name="Satou Y."/>
            <person name="Sauka-Spengler T."/>
            <person name="Schmutz J."/>
            <person name="Shin-I T."/>
            <person name="Toyoda A."/>
            <person name="Bronner-Fraser M."/>
            <person name="Fujiyama A."/>
            <person name="Holland L.Z."/>
            <person name="Holland P.W.H."/>
            <person name="Satoh N."/>
            <person name="Rokhsar D.S."/>
        </authorList>
    </citation>
    <scope>NUCLEOTIDE SEQUENCE [LARGE SCALE GENOMIC DNA]</scope>
    <source>
        <strain evidence="11">S238N-H82</strain>
        <tissue evidence="11">Testes</tissue>
    </source>
</reference>
<keyword evidence="2 7" id="KW-0728">SH3 domain</keyword>
<keyword evidence="4" id="KW-1015">Disulfide bond</keyword>
<dbReference type="Gene3D" id="2.30.30.40">
    <property type="entry name" value="SH3 Domains"/>
    <property type="match status" value="2"/>
</dbReference>
<dbReference type="Pfam" id="PF13927">
    <property type="entry name" value="Ig_3"/>
    <property type="match status" value="4"/>
</dbReference>
<feature type="domain" description="SH3" evidence="9">
    <location>
        <begin position="598"/>
        <end position="657"/>
    </location>
</feature>
<dbReference type="InterPro" id="IPR036028">
    <property type="entry name" value="SH3-like_dom_sf"/>
</dbReference>
<dbReference type="Gene3D" id="2.60.40.10">
    <property type="entry name" value="Immunoglobulins"/>
    <property type="match status" value="6"/>
</dbReference>
<sequence length="1206" mass="132891">MGITDEACVRNWSGFGVGSSSAHITARSRHIFRSSWKTSVNLVSSVVKVMDVLSIRLAGTADRESDHDVVCNLPDAEKLHSSISQRPQPGHVTTRSSARALQNLPGRKTVSVVKSSYLPHARRDRAATYHTHGILNGCKHPLRLRASQDTARLVSPSVLSREETCIPQTAVSGRTADMYTRTPHLTESLLCCILLLISHEATGAGVGLKVPKTVNGIKDERVTLPATYDSTETVISITWSKVVGGMGGERKMVYIYSPNLEYSHGPLLRRARLVGKASLEINETKLEDEGLYVITVVLNIVGQEEKYVRLNVMVRPTVLVGPEDPYIVRWDTSVSLTCTVVNAKPNITSLRWERNGVSLTSPSKKYGGGSAMLPTLNIHDVTKMDAGTYACVVEHVTDTVRAGLRLQILYPATIQNISKSATVDFSGSIKVKCFAEGNPEPEVTWSRAGTTSLPGIQLRENGANVLSLSNLQKNDSGEYTCTVTNGLGVAQSKSTRITVKDSSEDRLSRIAVIAGASVGTIWFVTCVVIAVIFIRRKRTRQEREKYAFYYGMGSRMLRDDDEQESGRSPRRGDMEKGVCQEVDYSTIDRLKRKAGERGNKKFARVLYNYAPQDSDELKLEANDVIEVIKGENGGWWFGYLKGKVGLFPSNYVELVSTPPVHRPHHGCYCEDIGLTVPETVNGIVGEPVTLPASYENGHKLISVTWSKVRGGLSGERTAVFAFYPPQKYSYGPLEGRASLVGIASLKINKADSSDEGLYVVTVFLGAAGTQERHVYLNILVRPIVTVGPRSPYIVTSGKDYILNCSITKSKPEVNDVYWTKDDVRLTTSRRQGKYEGGDGSYPSLVIRDVGRGDSGEYACVADHVTGSVSKSLTLGVLYKADIIKISESMTAANGDDVQLYCVADGNPPPDIYWTFQGAPVRTEVRRLNETVSMSKLLLDGVSGNDTGLYACSVRNGVGSRAVTRWLKLRVRLPGEPEGGYTQITIIAGACAGSVWLLLCIFLLAIYIRRRRKRSRVKESKNKDFAYYYTDDPYEFQYLGLRSFESGPKRSTSGVKAAQSYEAGLDGGRRYAKALYNYSPLDEDELRLCIGDVIEVIKGEGDGWWFGYLNGRVGMFPSNYVDVLSSDDRRTNTLPLSRKATMLNEKSQAHQARAAKSSLDEFPEYYAAMWAAGLFGAFYSISIIMYQVYMIWDSKKPPVHVVSPSEI</sequence>
<dbReference type="FunFam" id="2.30.30.40:FF:000072">
    <property type="entry name" value="Unconventional Myosin IB"/>
    <property type="match status" value="1"/>
</dbReference>
<evidence type="ECO:0000256" key="4">
    <source>
        <dbReference type="ARBA" id="ARBA00023157"/>
    </source>
</evidence>
<dbReference type="InterPro" id="IPR001452">
    <property type="entry name" value="SH3_domain"/>
</dbReference>
<dbReference type="PROSITE" id="PS50835">
    <property type="entry name" value="IG_LIKE"/>
    <property type="match status" value="4"/>
</dbReference>
<dbReference type="InterPro" id="IPR013106">
    <property type="entry name" value="Ig_V-set"/>
</dbReference>
<evidence type="ECO:0000256" key="2">
    <source>
        <dbReference type="ARBA" id="ARBA00022443"/>
    </source>
</evidence>
<evidence type="ECO:0000256" key="1">
    <source>
        <dbReference type="ARBA" id="ARBA00004479"/>
    </source>
</evidence>
<dbReference type="InterPro" id="IPR003006">
    <property type="entry name" value="Ig/MHC_CS"/>
</dbReference>
<feature type="transmembrane region" description="Helical" evidence="8">
    <location>
        <begin position="510"/>
        <end position="534"/>
    </location>
</feature>
<dbReference type="SUPFAM" id="SSF50044">
    <property type="entry name" value="SH3-domain"/>
    <property type="match status" value="2"/>
</dbReference>
<dbReference type="SMART" id="SM00409">
    <property type="entry name" value="IG"/>
    <property type="match status" value="6"/>
</dbReference>
<dbReference type="AlphaFoldDB" id="C3YKC9"/>
<accession>C3YKC9</accession>
<dbReference type="SMART" id="SM00326">
    <property type="entry name" value="SH3"/>
    <property type="match status" value="2"/>
</dbReference>
<evidence type="ECO:0000313" key="11">
    <source>
        <dbReference type="EMBL" id="EEN59290.1"/>
    </source>
</evidence>
<dbReference type="InterPro" id="IPR036179">
    <property type="entry name" value="Ig-like_dom_sf"/>
</dbReference>
<dbReference type="InterPro" id="IPR003598">
    <property type="entry name" value="Ig_sub2"/>
</dbReference>
<dbReference type="InterPro" id="IPR003599">
    <property type="entry name" value="Ig_sub"/>
</dbReference>
<protein>
    <submittedName>
        <fullName evidence="11">Uncharacterized protein</fullName>
    </submittedName>
</protein>
<dbReference type="Pfam" id="PF07686">
    <property type="entry name" value="V-set"/>
    <property type="match status" value="2"/>
</dbReference>
<dbReference type="SUPFAM" id="SSF48726">
    <property type="entry name" value="Immunoglobulin"/>
    <property type="match status" value="6"/>
</dbReference>
<keyword evidence="3 8" id="KW-0472">Membrane</keyword>
<feature type="domain" description="SH3" evidence="9">
    <location>
        <begin position="1066"/>
        <end position="1125"/>
    </location>
</feature>
<comment type="subcellular location">
    <subcellularLocation>
        <location evidence="1">Membrane</location>
        <topology evidence="1">Single-pass type I membrane protein</topology>
    </subcellularLocation>
</comment>
<dbReference type="FunFam" id="2.60.40.10:FF:000032">
    <property type="entry name" value="palladin isoform X1"/>
    <property type="match status" value="1"/>
</dbReference>
<feature type="domain" description="Ig-like" evidence="10">
    <location>
        <begin position="880"/>
        <end position="963"/>
    </location>
</feature>
<feature type="domain" description="Ig-like" evidence="10">
    <location>
        <begin position="782"/>
        <end position="873"/>
    </location>
</feature>
<dbReference type="PROSITE" id="PS00290">
    <property type="entry name" value="IG_MHC"/>
    <property type="match status" value="2"/>
</dbReference>
<dbReference type="EMBL" id="GG666521">
    <property type="protein sequence ID" value="EEN59290.1"/>
    <property type="molecule type" value="Genomic_DNA"/>
</dbReference>
<feature type="domain" description="Ig-like" evidence="10">
    <location>
        <begin position="316"/>
        <end position="407"/>
    </location>
</feature>
<dbReference type="SMART" id="SM00408">
    <property type="entry name" value="IGc2"/>
    <property type="match status" value="4"/>
</dbReference>
<name>C3YKC9_BRAFL</name>
<dbReference type="PROSITE" id="PS50002">
    <property type="entry name" value="SH3"/>
    <property type="match status" value="2"/>
</dbReference>
<evidence type="ECO:0000256" key="8">
    <source>
        <dbReference type="SAM" id="Phobius"/>
    </source>
</evidence>
<dbReference type="InterPro" id="IPR013783">
    <property type="entry name" value="Ig-like_fold"/>
</dbReference>
<keyword evidence="8" id="KW-1133">Transmembrane helix</keyword>
<dbReference type="GO" id="GO:0016020">
    <property type="term" value="C:membrane"/>
    <property type="evidence" value="ECO:0007669"/>
    <property type="project" value="UniProtKB-SubCell"/>
</dbReference>
<evidence type="ECO:0000259" key="10">
    <source>
        <dbReference type="PROSITE" id="PS50835"/>
    </source>
</evidence>
<feature type="transmembrane region" description="Helical" evidence="8">
    <location>
        <begin position="985"/>
        <end position="1007"/>
    </location>
</feature>
<proteinExistence type="predicted"/>
<dbReference type="CDD" id="cd00096">
    <property type="entry name" value="Ig"/>
    <property type="match status" value="2"/>
</dbReference>
<evidence type="ECO:0000256" key="7">
    <source>
        <dbReference type="PROSITE-ProRule" id="PRU00192"/>
    </source>
</evidence>